<dbReference type="AlphaFoldDB" id="A0A8K0JDK9"/>
<sequence>MIKTNEPGAARDRNTTVADDNFHLAGRFNEGCRTQSTLREVKVVCYGHRDARTLDTQDVEGLAVTSDASCEENEVEIAVTDGVE</sequence>
<reference evidence="1" key="1">
    <citation type="journal article" date="2020" name="bioRxiv">
        <title>Whole genome comparisons of ergot fungi reveals the divergence and evolution of species within the genus Claviceps are the result of varying mechanisms driving genome evolution and host range expansion.</title>
        <authorList>
            <person name="Wyka S.A."/>
            <person name="Mondo S.J."/>
            <person name="Liu M."/>
            <person name="Dettman J."/>
            <person name="Nalam V."/>
            <person name="Broders K.D."/>
        </authorList>
    </citation>
    <scope>NUCLEOTIDE SEQUENCE</scope>
    <source>
        <strain evidence="1">CCC 489</strain>
    </source>
</reference>
<protein>
    <submittedName>
        <fullName evidence="1">Uncharacterized protein</fullName>
    </submittedName>
</protein>
<accession>A0A8K0JDK9</accession>
<gene>
    <name evidence="1" type="ORF">E4U42_007288</name>
</gene>
<name>A0A8K0JDK9_9HYPO</name>
<evidence type="ECO:0000313" key="1">
    <source>
        <dbReference type="EMBL" id="KAG5929063.1"/>
    </source>
</evidence>
<dbReference type="EMBL" id="SRPY01000082">
    <property type="protein sequence ID" value="KAG5929063.1"/>
    <property type="molecule type" value="Genomic_DNA"/>
</dbReference>
<comment type="caution">
    <text evidence="1">The sequence shown here is derived from an EMBL/GenBank/DDBJ whole genome shotgun (WGS) entry which is preliminary data.</text>
</comment>
<proteinExistence type="predicted"/>
<organism evidence="1 2">
    <name type="scientific">Claviceps africana</name>
    <dbReference type="NCBI Taxonomy" id="83212"/>
    <lineage>
        <taxon>Eukaryota</taxon>
        <taxon>Fungi</taxon>
        <taxon>Dikarya</taxon>
        <taxon>Ascomycota</taxon>
        <taxon>Pezizomycotina</taxon>
        <taxon>Sordariomycetes</taxon>
        <taxon>Hypocreomycetidae</taxon>
        <taxon>Hypocreales</taxon>
        <taxon>Clavicipitaceae</taxon>
        <taxon>Claviceps</taxon>
    </lineage>
</organism>
<evidence type="ECO:0000313" key="2">
    <source>
        <dbReference type="Proteomes" id="UP000811619"/>
    </source>
</evidence>
<dbReference type="Proteomes" id="UP000811619">
    <property type="component" value="Unassembled WGS sequence"/>
</dbReference>
<keyword evidence="2" id="KW-1185">Reference proteome</keyword>